<evidence type="ECO:0000313" key="12">
    <source>
        <dbReference type="Proteomes" id="UP000054623"/>
    </source>
</evidence>
<feature type="binding site" evidence="8">
    <location>
        <begin position="17"/>
        <end position="19"/>
    </location>
    <ligand>
        <name>GTP</name>
        <dbReference type="ChEBI" id="CHEBI:37565"/>
    </ligand>
</feature>
<dbReference type="Pfam" id="PF12804">
    <property type="entry name" value="NTP_transf_3"/>
    <property type="match status" value="1"/>
</dbReference>
<proteinExistence type="inferred from homology"/>
<evidence type="ECO:0000256" key="6">
    <source>
        <dbReference type="ARBA" id="ARBA00023134"/>
    </source>
</evidence>
<dbReference type="RefSeq" id="WP_005817332.1">
    <property type="nucleotide sequence ID" value="NZ_CABKQQ010000061.1"/>
</dbReference>
<dbReference type="AlphaFoldDB" id="A0A098B8I8"/>
<evidence type="ECO:0000256" key="7">
    <source>
        <dbReference type="ARBA" id="ARBA00023150"/>
    </source>
</evidence>
<keyword evidence="6 8" id="KW-0342">GTP-binding</keyword>
<dbReference type="EC" id="2.7.7.77" evidence="8"/>
<dbReference type="GO" id="GO:0006777">
    <property type="term" value="P:Mo-molybdopterin cofactor biosynthetic process"/>
    <property type="evidence" value="ECO:0007669"/>
    <property type="project" value="UniProtKB-KW"/>
</dbReference>
<feature type="binding site" evidence="8">
    <location>
        <position position="29"/>
    </location>
    <ligand>
        <name>GTP</name>
        <dbReference type="ChEBI" id="CHEBI:37565"/>
    </ligand>
</feature>
<comment type="caution">
    <text evidence="8">Lacks conserved residue(s) required for the propagation of feature annotation.</text>
</comment>
<keyword evidence="3 8" id="KW-0479">Metal-binding</keyword>
<comment type="similarity">
    <text evidence="8">Belongs to the MobA family.</text>
</comment>
<accession>A0A098B8I8</accession>
<evidence type="ECO:0000313" key="10">
    <source>
        <dbReference type="EMBL" id="CDX04171.1"/>
    </source>
</evidence>
<keyword evidence="7 8" id="KW-0501">Molybdenum cofactor biosynthesis</keyword>
<comment type="function">
    <text evidence="8">Transfers a GMP moiety from GTP to Mo-molybdopterin (Mo-MPT) cofactor (Moco or molybdenum cofactor) to form Mo-molybdopterin guanine dinucleotide (Mo-MGD) cofactor.</text>
</comment>
<keyword evidence="4 8" id="KW-0547">Nucleotide-binding</keyword>
<reference evidence="10" key="1">
    <citation type="submission" date="2014-07" db="EMBL/GenBank/DDBJ databases">
        <authorList>
            <person name="Hornung V.Bastian."/>
        </authorList>
    </citation>
    <scope>NUCLEOTIDE SEQUENCE</scope>
    <source>
        <strain evidence="10">PCE-S</strain>
    </source>
</reference>
<dbReference type="PATRIC" id="fig|49338.4.peg.4613"/>
<dbReference type="EMBL" id="LK996017">
    <property type="protein sequence ID" value="CDX04171.1"/>
    <property type="molecule type" value="Genomic_DNA"/>
</dbReference>
<reference evidence="11 12" key="2">
    <citation type="submission" date="2015-12" db="EMBL/GenBank/DDBJ databases">
        <title>Draft Genome Sequence of Desulfitobacterium hafniense Strain DH, a Sulfate-reducing Bacterium Isolated from Paddy Soils.</title>
        <authorList>
            <person name="Bao P."/>
            <person name="Zhang X."/>
            <person name="Li G."/>
        </authorList>
    </citation>
    <scope>NUCLEOTIDE SEQUENCE [LARGE SCALE GENOMIC DNA]</scope>
    <source>
        <strain evidence="11 12">DH</strain>
    </source>
</reference>
<dbReference type="InterPro" id="IPR013482">
    <property type="entry name" value="Molybde_CF_guanTrfase"/>
</dbReference>
<organism evidence="10">
    <name type="scientific">Desulfitobacterium hafniense</name>
    <name type="common">Desulfitobacterium frappieri</name>
    <dbReference type="NCBI Taxonomy" id="49338"/>
    <lineage>
        <taxon>Bacteria</taxon>
        <taxon>Bacillati</taxon>
        <taxon>Bacillota</taxon>
        <taxon>Clostridia</taxon>
        <taxon>Eubacteriales</taxon>
        <taxon>Desulfitobacteriaceae</taxon>
        <taxon>Desulfitobacterium</taxon>
    </lineage>
</organism>
<feature type="binding site" evidence="8">
    <location>
        <position position="103"/>
    </location>
    <ligand>
        <name>Mg(2+)</name>
        <dbReference type="ChEBI" id="CHEBI:18420"/>
    </ligand>
</feature>
<evidence type="ECO:0000259" key="9">
    <source>
        <dbReference type="Pfam" id="PF12804"/>
    </source>
</evidence>
<dbReference type="InterPro" id="IPR029044">
    <property type="entry name" value="Nucleotide-diphossugar_trans"/>
</dbReference>
<dbReference type="PANTHER" id="PTHR19136:SF81">
    <property type="entry name" value="MOLYBDENUM COFACTOR GUANYLYLTRANSFERASE"/>
    <property type="match status" value="1"/>
</dbReference>
<feature type="domain" description="MobA-like NTP transferase" evidence="9">
    <location>
        <begin position="14"/>
        <end position="167"/>
    </location>
</feature>
<evidence type="ECO:0000313" key="11">
    <source>
        <dbReference type="EMBL" id="KTE89272.1"/>
    </source>
</evidence>
<evidence type="ECO:0000256" key="4">
    <source>
        <dbReference type="ARBA" id="ARBA00022741"/>
    </source>
</evidence>
<evidence type="ECO:0000256" key="8">
    <source>
        <dbReference type="HAMAP-Rule" id="MF_00316"/>
    </source>
</evidence>
<feature type="binding site" evidence="8">
    <location>
        <position position="74"/>
    </location>
    <ligand>
        <name>GTP</name>
        <dbReference type="ChEBI" id="CHEBI:37565"/>
    </ligand>
</feature>
<sequence length="207" mass="23301">MGADYGQTLLPMTGIILAGGKSSRMGCNKAFIEWDGAPLIEHSLAVFNAVFAEVMISSNHPELYADYGVKVIKDNYPDHGPLGGLEACLREARYDHAFFAACDMPFLNTKVIRFMAGEIEGESILVPEIEGVVHPLHAFYHKNCLPLLAESLKAKHLKLTKLVQQYSRVRYLREKDFRDFPAIHLFLSNMNTPQECLELRQHNSHSI</sequence>
<gene>
    <name evidence="8" type="primary">mobA</name>
    <name evidence="11" type="ORF">AT727_12790</name>
    <name evidence="10" type="ORF">DPCES_4285</name>
</gene>
<keyword evidence="1 8" id="KW-0963">Cytoplasm</keyword>
<evidence type="ECO:0000256" key="1">
    <source>
        <dbReference type="ARBA" id="ARBA00022490"/>
    </source>
</evidence>
<evidence type="ECO:0000256" key="3">
    <source>
        <dbReference type="ARBA" id="ARBA00022723"/>
    </source>
</evidence>
<protein>
    <recommendedName>
        <fullName evidence="8">Probable molybdenum cofactor guanylyltransferase</fullName>
        <shortName evidence="8">MoCo guanylyltransferase</shortName>
        <ecNumber evidence="8">2.7.7.77</ecNumber>
    </recommendedName>
    <alternativeName>
        <fullName evidence="8">GTP:molybdopterin guanylyltransferase</fullName>
    </alternativeName>
    <alternativeName>
        <fullName evidence="8">Mo-MPT guanylyltransferase</fullName>
    </alternativeName>
    <alternativeName>
        <fullName evidence="8">Molybdopterin guanylyltransferase</fullName>
    </alternativeName>
    <alternativeName>
        <fullName evidence="8">Molybdopterin-guanine dinucleotide synthase</fullName>
        <shortName evidence="8">MGD synthase</shortName>
    </alternativeName>
</protein>
<evidence type="ECO:0000256" key="5">
    <source>
        <dbReference type="ARBA" id="ARBA00022842"/>
    </source>
</evidence>
<keyword evidence="10" id="KW-0548">Nucleotidyltransferase</keyword>
<dbReference type="Gene3D" id="3.90.550.10">
    <property type="entry name" value="Spore Coat Polysaccharide Biosynthesis Protein SpsA, Chain A"/>
    <property type="match status" value="1"/>
</dbReference>
<evidence type="ECO:0000256" key="2">
    <source>
        <dbReference type="ARBA" id="ARBA00022679"/>
    </source>
</evidence>
<dbReference type="PANTHER" id="PTHR19136">
    <property type="entry name" value="MOLYBDENUM COFACTOR GUANYLYLTRANSFERASE"/>
    <property type="match status" value="1"/>
</dbReference>
<dbReference type="GO" id="GO:0005737">
    <property type="term" value="C:cytoplasm"/>
    <property type="evidence" value="ECO:0007669"/>
    <property type="project" value="UniProtKB-SubCell"/>
</dbReference>
<dbReference type="CDD" id="cd02503">
    <property type="entry name" value="MobA"/>
    <property type="match status" value="1"/>
</dbReference>
<feature type="binding site" evidence="8">
    <location>
        <position position="103"/>
    </location>
    <ligand>
        <name>GTP</name>
        <dbReference type="ChEBI" id="CHEBI:37565"/>
    </ligand>
</feature>
<dbReference type="OrthoDB" id="9788394at2"/>
<dbReference type="GO" id="GO:0061603">
    <property type="term" value="F:molybdenum cofactor guanylyltransferase activity"/>
    <property type="evidence" value="ECO:0007669"/>
    <property type="project" value="UniProtKB-EC"/>
</dbReference>
<dbReference type="GO" id="GO:0046872">
    <property type="term" value="F:metal ion binding"/>
    <property type="evidence" value="ECO:0007669"/>
    <property type="project" value="UniProtKB-KW"/>
</dbReference>
<comment type="cofactor">
    <cofactor evidence="8">
        <name>Mg(2+)</name>
        <dbReference type="ChEBI" id="CHEBI:18420"/>
    </cofactor>
</comment>
<comment type="subcellular location">
    <subcellularLocation>
        <location evidence="8">Cytoplasm</location>
    </subcellularLocation>
</comment>
<dbReference type="SUPFAM" id="SSF53448">
    <property type="entry name" value="Nucleotide-diphospho-sugar transferases"/>
    <property type="match status" value="1"/>
</dbReference>
<dbReference type="HAMAP" id="MF_00316">
    <property type="entry name" value="MobA"/>
    <property type="match status" value="1"/>
</dbReference>
<keyword evidence="2 8" id="KW-0808">Transferase</keyword>
<dbReference type="OMA" id="HQTITWD"/>
<dbReference type="InterPro" id="IPR025877">
    <property type="entry name" value="MobA-like_NTP_Trfase"/>
</dbReference>
<comment type="domain">
    <text evidence="8">The N-terminal domain determines nucleotide recognition and specific binding, while the C-terminal domain determines the specific binding to the target protein.</text>
</comment>
<dbReference type="EMBL" id="LOCK01000083">
    <property type="protein sequence ID" value="KTE89272.1"/>
    <property type="molecule type" value="Genomic_DNA"/>
</dbReference>
<dbReference type="Proteomes" id="UP000054623">
    <property type="component" value="Unassembled WGS sequence"/>
</dbReference>
<comment type="catalytic activity">
    <reaction evidence="8">
        <text>Mo-molybdopterin + GTP + H(+) = Mo-molybdopterin guanine dinucleotide + diphosphate</text>
        <dbReference type="Rhea" id="RHEA:34243"/>
        <dbReference type="ChEBI" id="CHEBI:15378"/>
        <dbReference type="ChEBI" id="CHEBI:33019"/>
        <dbReference type="ChEBI" id="CHEBI:37565"/>
        <dbReference type="ChEBI" id="CHEBI:71302"/>
        <dbReference type="ChEBI" id="CHEBI:71310"/>
        <dbReference type="EC" id="2.7.7.77"/>
    </reaction>
</comment>
<name>A0A098B8I8_DESHA</name>
<dbReference type="GO" id="GO:0005525">
    <property type="term" value="F:GTP binding"/>
    <property type="evidence" value="ECO:0007669"/>
    <property type="project" value="UniProtKB-UniRule"/>
</dbReference>
<keyword evidence="5 8" id="KW-0460">Magnesium</keyword>